<feature type="region of interest" description="Disordered" evidence="1">
    <location>
        <begin position="1"/>
        <end position="42"/>
    </location>
</feature>
<sequence length="125" mass="14783">MYGPRSGLRQTQPFEGKLRLTDRPFFSRNSNDSHSQPGMKRRANLSFWPAKTHIGNFTRKKKKRDLKREIDRLPRPLVADEQVMKNFSLHCTPPSTNQHPKNSFSFFQIDFFLSLQLLFTLDRMK</sequence>
<dbReference type="Proteomes" id="UP000499080">
    <property type="component" value="Unassembled WGS sequence"/>
</dbReference>
<dbReference type="AlphaFoldDB" id="A0A4Y2B3P4"/>
<evidence type="ECO:0000313" key="3">
    <source>
        <dbReference type="Proteomes" id="UP000499080"/>
    </source>
</evidence>
<accession>A0A4Y2B3P4</accession>
<comment type="caution">
    <text evidence="2">The sequence shown here is derived from an EMBL/GenBank/DDBJ whole genome shotgun (WGS) entry which is preliminary data.</text>
</comment>
<gene>
    <name evidence="2" type="ORF">AVEN_96044_1</name>
</gene>
<dbReference type="EMBL" id="BGPR01000050">
    <property type="protein sequence ID" value="GBL86810.1"/>
    <property type="molecule type" value="Genomic_DNA"/>
</dbReference>
<feature type="compositionally biased region" description="Polar residues" evidence="1">
    <location>
        <begin position="27"/>
        <end position="36"/>
    </location>
</feature>
<organism evidence="2 3">
    <name type="scientific">Araneus ventricosus</name>
    <name type="common">Orbweaver spider</name>
    <name type="synonym">Epeira ventricosa</name>
    <dbReference type="NCBI Taxonomy" id="182803"/>
    <lineage>
        <taxon>Eukaryota</taxon>
        <taxon>Metazoa</taxon>
        <taxon>Ecdysozoa</taxon>
        <taxon>Arthropoda</taxon>
        <taxon>Chelicerata</taxon>
        <taxon>Arachnida</taxon>
        <taxon>Araneae</taxon>
        <taxon>Araneomorphae</taxon>
        <taxon>Entelegynae</taxon>
        <taxon>Araneoidea</taxon>
        <taxon>Araneidae</taxon>
        <taxon>Araneus</taxon>
    </lineage>
</organism>
<keyword evidence="3" id="KW-1185">Reference proteome</keyword>
<protein>
    <submittedName>
        <fullName evidence="2">Uncharacterized protein</fullName>
    </submittedName>
</protein>
<evidence type="ECO:0000313" key="2">
    <source>
        <dbReference type="EMBL" id="GBL86810.1"/>
    </source>
</evidence>
<reference evidence="2 3" key="1">
    <citation type="journal article" date="2019" name="Sci. Rep.">
        <title>Orb-weaving spider Araneus ventricosus genome elucidates the spidroin gene catalogue.</title>
        <authorList>
            <person name="Kono N."/>
            <person name="Nakamura H."/>
            <person name="Ohtoshi R."/>
            <person name="Moran D.A.P."/>
            <person name="Shinohara A."/>
            <person name="Yoshida Y."/>
            <person name="Fujiwara M."/>
            <person name="Mori M."/>
            <person name="Tomita M."/>
            <person name="Arakawa K."/>
        </authorList>
    </citation>
    <scope>NUCLEOTIDE SEQUENCE [LARGE SCALE GENOMIC DNA]</scope>
</reference>
<proteinExistence type="predicted"/>
<evidence type="ECO:0000256" key="1">
    <source>
        <dbReference type="SAM" id="MobiDB-lite"/>
    </source>
</evidence>
<name>A0A4Y2B3P4_ARAVE</name>